<evidence type="ECO:0000259" key="1">
    <source>
        <dbReference type="SMART" id="SM00901"/>
    </source>
</evidence>
<protein>
    <submittedName>
        <fullName evidence="2">FRG domain-containing protein</fullName>
    </submittedName>
</protein>
<organism evidence="2 3">
    <name type="scientific">Enorma shizhengliae</name>
    <dbReference type="NCBI Taxonomy" id="2606615"/>
    <lineage>
        <taxon>Bacteria</taxon>
        <taxon>Bacillati</taxon>
        <taxon>Actinomycetota</taxon>
        <taxon>Coriobacteriia</taxon>
        <taxon>Coriobacteriales</taxon>
        <taxon>Coriobacteriaceae</taxon>
        <taxon>Enorma</taxon>
    </lineage>
</organism>
<proteinExistence type="predicted"/>
<keyword evidence="3" id="KW-1185">Reference proteome</keyword>
<dbReference type="EMBL" id="VTFZ01000002">
    <property type="protein sequence ID" value="MRX79701.1"/>
    <property type="molecule type" value="Genomic_DNA"/>
</dbReference>
<comment type="caution">
    <text evidence="2">The sequence shown here is derived from an EMBL/GenBank/DDBJ whole genome shotgun (WGS) entry which is preliminary data.</text>
</comment>
<dbReference type="AlphaFoldDB" id="A0A7K0G7P2"/>
<evidence type="ECO:0000313" key="2">
    <source>
        <dbReference type="EMBL" id="MRX79701.1"/>
    </source>
</evidence>
<name>A0A7K0G7P2_9ACTN</name>
<dbReference type="InterPro" id="IPR014966">
    <property type="entry name" value="FRG-dom"/>
</dbReference>
<reference evidence="3" key="1">
    <citation type="submission" date="2019-08" db="EMBL/GenBank/DDBJ databases">
        <title>Arthrobacter sp. nov., isolated from plateau pika and Tibetan wild ass.</title>
        <authorList>
            <person name="Ge Y."/>
        </authorList>
    </citation>
    <scope>NUCLEOTIDE SEQUENCE [LARGE SCALE GENOMIC DNA]</scope>
    <source>
        <strain evidence="3">HF-1365</strain>
    </source>
</reference>
<evidence type="ECO:0000313" key="3">
    <source>
        <dbReference type="Proteomes" id="UP000470010"/>
    </source>
</evidence>
<gene>
    <name evidence="2" type="ORF">GJE22_03640</name>
</gene>
<dbReference type="Pfam" id="PF08867">
    <property type="entry name" value="FRG"/>
    <property type="match status" value="1"/>
</dbReference>
<dbReference type="SMART" id="SM00901">
    <property type="entry name" value="FRG"/>
    <property type="match status" value="1"/>
</dbReference>
<dbReference type="Proteomes" id="UP000470010">
    <property type="component" value="Unassembled WGS sequence"/>
</dbReference>
<sequence length="254" mass="28503">MGETVSTSKDPIEIESVSDLVGLHQALGLGEPVWFRGQADYAFSLNPSLFRNEGHADHEREMLDEFKHDALLWSEYSPVGEWAWMVLAQHYGLPTRLLDWSQSPLQALYFAVVDHPDEDGALFVLHPKQLNRFAFGNAFRFPVLLDDGDHTLEAYAPGAGGRRGMIPAAVVAYNHFPRIGAQKGVFTLYPARDCFQSDDTLAGCCLKYRVPSESKDEILRELKFLCIDEASSYPDLDHLAKHIKVNYDSSKTSL</sequence>
<accession>A0A7K0G7P2</accession>
<feature type="domain" description="FRG" evidence="1">
    <location>
        <begin position="29"/>
        <end position="123"/>
    </location>
</feature>